<accession>A0ACC2MJI1</accession>
<evidence type="ECO:0000313" key="1">
    <source>
        <dbReference type="EMBL" id="KAJ8645911.1"/>
    </source>
</evidence>
<proteinExistence type="predicted"/>
<gene>
    <name evidence="1" type="ORF">MRB53_007659</name>
</gene>
<organism evidence="1 2">
    <name type="scientific">Persea americana</name>
    <name type="common">Avocado</name>
    <dbReference type="NCBI Taxonomy" id="3435"/>
    <lineage>
        <taxon>Eukaryota</taxon>
        <taxon>Viridiplantae</taxon>
        <taxon>Streptophyta</taxon>
        <taxon>Embryophyta</taxon>
        <taxon>Tracheophyta</taxon>
        <taxon>Spermatophyta</taxon>
        <taxon>Magnoliopsida</taxon>
        <taxon>Magnoliidae</taxon>
        <taxon>Laurales</taxon>
        <taxon>Lauraceae</taxon>
        <taxon>Persea</taxon>
    </lineage>
</organism>
<evidence type="ECO:0000313" key="2">
    <source>
        <dbReference type="Proteomes" id="UP001234297"/>
    </source>
</evidence>
<name>A0ACC2MJI1_PERAE</name>
<reference evidence="1 2" key="1">
    <citation type="journal article" date="2022" name="Hortic Res">
        <title>A haplotype resolved chromosomal level avocado genome allows analysis of novel avocado genes.</title>
        <authorList>
            <person name="Nath O."/>
            <person name="Fletcher S.J."/>
            <person name="Hayward A."/>
            <person name="Shaw L.M."/>
            <person name="Masouleh A.K."/>
            <person name="Furtado A."/>
            <person name="Henry R.J."/>
            <person name="Mitter N."/>
        </authorList>
    </citation>
    <scope>NUCLEOTIDE SEQUENCE [LARGE SCALE GENOMIC DNA]</scope>
    <source>
        <strain evidence="2">cv. Hass</strain>
    </source>
</reference>
<protein>
    <submittedName>
        <fullName evidence="1">Uncharacterized protein</fullName>
    </submittedName>
</protein>
<dbReference type="Proteomes" id="UP001234297">
    <property type="component" value="Chromosome 2"/>
</dbReference>
<comment type="caution">
    <text evidence="1">The sequence shown here is derived from an EMBL/GenBank/DDBJ whole genome shotgun (WGS) entry which is preliminary data.</text>
</comment>
<sequence>MTLISSQERVVQQIISTHSPDANFNVDEKALLSMANDILCQAIPKLSQDLKTDLKVSEDKSHQHVITEELAFTILKIGCELSCNCSGGGGMKSITLAVFDKLVKYSWKNKLVIALLAFAVNYGELYLLWKQDATNPLTKYVDQLKLLLEIREQETLISTQETLISGLLEVIMRVTKTIIELNDLTLHFPPDKPPFSENQIPFAVYFAVKGMVACSSQSISLVNLQFMVSNTEARKKWSELTEALETIHVSLRQTLTKRIKEIEDKENEECYNRIQNLLESSRTLKTNNEKIFTELIQTQDDEPLFNGDTNKKESLKVLKNRAVILFISNLDILDEEINEIAQRVSTPVRQYEIVWFPIVDKPMTKKDVIEKKAGLMKWYSLHYSVTLRPCVIQYIKRDWHFEKKPVMVVFNAHGKVVNSNAYHMIMIWGNVANPFLARGEETLWRNSKWNLEFLIDGVSSDEQWLKDGKLTCLFEHDELDWIVKFISAMKDVVVGEGIKLIYVGKKHRETIKNMKCEWWDDHKIRRFWARLDNISDSKKKSCAWVDTDKTFKDVTMLLGCSDSTEGWTVIGQRSNNIVAYNGKATMEGLDKMKRWISSNPKTARVEQERKKEDPAGLHRPCHCAIAEKEETQVANNRNIGACFQLSCNCFGKGSMKSITLIVFKKLVKYSWEDKPVLALSAFAVNYGEFRLLLQPPPNNPLAKYVDQLKPFTEISEQETLIISLLRIVICVTQTIIERNELHTPYISCDKPPCFDNQVSTAVYWAVRGIVACSSQSIGFVNHQ</sequence>
<dbReference type="EMBL" id="CM056810">
    <property type="protein sequence ID" value="KAJ8645911.1"/>
    <property type="molecule type" value="Genomic_DNA"/>
</dbReference>
<keyword evidence="2" id="KW-1185">Reference proteome</keyword>